<dbReference type="FunFam" id="4.10.400.10:FF:000005">
    <property type="entry name" value="low-density lipoprotein receptor-related protein 1B"/>
    <property type="match status" value="2"/>
</dbReference>
<dbReference type="PROSITE" id="PS50068">
    <property type="entry name" value="LDLRA_2"/>
    <property type="match status" value="21"/>
</dbReference>
<evidence type="ECO:0000259" key="23">
    <source>
        <dbReference type="PROSITE" id="PS50026"/>
    </source>
</evidence>
<feature type="region of interest" description="Disordered" evidence="21">
    <location>
        <begin position="2663"/>
        <end position="2706"/>
    </location>
</feature>
<feature type="region of interest" description="Disordered" evidence="21">
    <location>
        <begin position="2714"/>
        <end position="2733"/>
    </location>
</feature>
<dbReference type="PROSITE" id="PS01186">
    <property type="entry name" value="EGF_2"/>
    <property type="match status" value="3"/>
</dbReference>
<dbReference type="PANTHER" id="PTHR22722">
    <property type="entry name" value="LOW-DENSITY LIPOPROTEIN RECEPTOR-RELATED PROTEIN 2-RELATED"/>
    <property type="match status" value="1"/>
</dbReference>
<feature type="disulfide bond" evidence="19">
    <location>
        <begin position="1935"/>
        <end position="1953"/>
    </location>
</feature>
<accession>A0AAN9BWH6</accession>
<feature type="domain" description="EGF-like" evidence="23">
    <location>
        <begin position="2501"/>
        <end position="2536"/>
    </location>
</feature>
<keyword evidence="13 18" id="KW-1015">Disulfide bond</keyword>
<dbReference type="FunFam" id="2.120.10.30:FF:000241">
    <property type="entry name" value="Low-density lipoprotein receptor-related protein 6"/>
    <property type="match status" value="3"/>
</dbReference>
<dbReference type="SUPFAM" id="SSF57424">
    <property type="entry name" value="LDL receptor-like module"/>
    <property type="match status" value="21"/>
</dbReference>
<comment type="caution">
    <text evidence="18">Lacks conserved residue(s) required for the propagation of feature annotation.</text>
</comment>
<dbReference type="InterPro" id="IPR049883">
    <property type="entry name" value="NOTCH1_EGF-like"/>
</dbReference>
<feature type="disulfide bond" evidence="19">
    <location>
        <begin position="923"/>
        <end position="941"/>
    </location>
</feature>
<dbReference type="GO" id="GO:0005509">
    <property type="term" value="F:calcium ion binding"/>
    <property type="evidence" value="ECO:0007669"/>
    <property type="project" value="InterPro"/>
</dbReference>
<gene>
    <name evidence="24" type="ORF">V1264_012457</name>
</gene>
<dbReference type="InterPro" id="IPR002172">
    <property type="entry name" value="LDrepeatLR_classA_rpt"/>
</dbReference>
<keyword evidence="9" id="KW-0677">Repeat</keyword>
<dbReference type="Gene3D" id="4.10.400.10">
    <property type="entry name" value="Low-density Lipoprotein Receptor"/>
    <property type="match status" value="20"/>
</dbReference>
<evidence type="ECO:0000256" key="20">
    <source>
        <dbReference type="PROSITE-ProRule" id="PRU00461"/>
    </source>
</evidence>
<dbReference type="Gene3D" id="4.10.1220.10">
    <property type="entry name" value="EGF-type module"/>
    <property type="match status" value="1"/>
</dbReference>
<dbReference type="SUPFAM" id="SSF57196">
    <property type="entry name" value="EGF/Laminin"/>
    <property type="match status" value="5"/>
</dbReference>
<feature type="disulfide bond" evidence="19">
    <location>
        <begin position="916"/>
        <end position="928"/>
    </location>
</feature>
<feature type="disulfide bond" evidence="19">
    <location>
        <begin position="2064"/>
        <end position="2082"/>
    </location>
</feature>
<feature type="disulfide bond" evidence="19">
    <location>
        <begin position="877"/>
        <end position="889"/>
    </location>
</feature>
<dbReference type="EMBL" id="JBAMIC010000002">
    <property type="protein sequence ID" value="KAK7113108.1"/>
    <property type="molecule type" value="Genomic_DNA"/>
</dbReference>
<feature type="disulfide bond" evidence="19">
    <location>
        <begin position="884"/>
        <end position="902"/>
    </location>
</feature>
<dbReference type="FunFam" id="4.10.400.10:FF:000024">
    <property type="entry name" value="Low-density lipoprotein RecePtor related"/>
    <property type="match status" value="1"/>
</dbReference>
<dbReference type="GO" id="GO:0006898">
    <property type="term" value="P:receptor-mediated endocytosis"/>
    <property type="evidence" value="ECO:0007669"/>
    <property type="project" value="TreeGrafter"/>
</dbReference>
<dbReference type="GO" id="GO:0005905">
    <property type="term" value="C:clathrin-coated pit"/>
    <property type="evidence" value="ECO:0007669"/>
    <property type="project" value="UniProtKB-KW"/>
</dbReference>
<dbReference type="GO" id="GO:0043235">
    <property type="term" value="C:receptor complex"/>
    <property type="evidence" value="ECO:0007669"/>
    <property type="project" value="TreeGrafter"/>
</dbReference>
<feature type="domain" description="EGF-like" evidence="23">
    <location>
        <begin position="1248"/>
        <end position="1289"/>
    </location>
</feature>
<dbReference type="Gene3D" id="2.10.25.10">
    <property type="entry name" value="Laminin"/>
    <property type="match status" value="5"/>
</dbReference>
<evidence type="ECO:0000256" key="22">
    <source>
        <dbReference type="SAM" id="Phobius"/>
    </source>
</evidence>
<keyword evidence="8" id="KW-0732">Signal</keyword>
<comment type="similarity">
    <text evidence="2">Belongs to the LDLR family.</text>
</comment>
<dbReference type="FunFam" id="4.10.400.10:FF:000002">
    <property type="entry name" value="Low-density lipoprotein receptor-related protein 1"/>
    <property type="match status" value="1"/>
</dbReference>
<feature type="disulfide bond" evidence="19">
    <location>
        <begin position="1767"/>
        <end position="1785"/>
    </location>
</feature>
<keyword evidence="12 22" id="KW-0472">Membrane</keyword>
<feature type="repeat" description="LDL-receptor class B" evidence="20">
    <location>
        <begin position="1377"/>
        <end position="1419"/>
    </location>
</feature>
<dbReference type="Pfam" id="PF00057">
    <property type="entry name" value="Ldl_recept_a"/>
    <property type="match status" value="21"/>
</dbReference>
<comment type="caution">
    <text evidence="24">The sequence shown here is derived from an EMBL/GenBank/DDBJ whole genome shotgun (WGS) entry which is preliminary data.</text>
</comment>
<keyword evidence="15" id="KW-0168">Coated pit</keyword>
<feature type="disulfide bond" evidence="19">
    <location>
        <begin position="1042"/>
        <end position="1054"/>
    </location>
</feature>
<feature type="disulfide bond" evidence="19">
    <location>
        <begin position="1740"/>
        <end position="1755"/>
    </location>
</feature>
<dbReference type="FunFam" id="4.10.400.10:FF:000001">
    <property type="entry name" value="Low-density lipoprotein receptor-related protein 1"/>
    <property type="match status" value="1"/>
</dbReference>
<feature type="repeat" description="LDL-receptor class B" evidence="20">
    <location>
        <begin position="1463"/>
        <end position="1507"/>
    </location>
</feature>
<dbReference type="InterPro" id="IPR026823">
    <property type="entry name" value="cEGF"/>
</dbReference>
<feature type="disulfide bond" evidence="19">
    <location>
        <begin position="1886"/>
        <end position="1898"/>
    </location>
</feature>
<dbReference type="Gene3D" id="2.120.10.30">
    <property type="entry name" value="TolB, C-terminal domain"/>
    <property type="match status" value="5"/>
</dbReference>
<dbReference type="PROSITE" id="PS51120">
    <property type="entry name" value="LDLRB"/>
    <property type="match status" value="11"/>
</dbReference>
<dbReference type="CDD" id="cd00054">
    <property type="entry name" value="EGF_CA"/>
    <property type="match status" value="2"/>
</dbReference>
<dbReference type="InterPro" id="IPR036055">
    <property type="entry name" value="LDL_receptor-like_sf"/>
</dbReference>
<feature type="disulfide bond" evidence="19">
    <location>
        <begin position="1049"/>
        <end position="1067"/>
    </location>
</feature>
<evidence type="ECO:0000256" key="4">
    <source>
        <dbReference type="ARBA" id="ARBA00022553"/>
    </source>
</evidence>
<dbReference type="SMART" id="SM00181">
    <property type="entry name" value="EGF"/>
    <property type="match status" value="14"/>
</dbReference>
<evidence type="ECO:0000256" key="6">
    <source>
        <dbReference type="ARBA" id="ARBA00022692"/>
    </source>
</evidence>
<feature type="disulfide bond" evidence="19">
    <location>
        <begin position="1928"/>
        <end position="1940"/>
    </location>
</feature>
<feature type="disulfide bond" evidence="19">
    <location>
        <begin position="843"/>
        <end position="861"/>
    </location>
</feature>
<dbReference type="Pfam" id="PF00008">
    <property type="entry name" value="EGF"/>
    <property type="match status" value="1"/>
</dbReference>
<keyword evidence="25" id="KW-1185">Reference proteome</keyword>
<feature type="disulfide bond" evidence="19">
    <location>
        <begin position="836"/>
        <end position="848"/>
    </location>
</feature>
<evidence type="ECO:0000256" key="2">
    <source>
        <dbReference type="ARBA" id="ARBA00009939"/>
    </source>
</evidence>
<feature type="disulfide bond" evidence="19">
    <location>
        <begin position="1971"/>
        <end position="1983"/>
    </location>
</feature>
<keyword evidence="3 18" id="KW-0245">EGF-like domain</keyword>
<evidence type="ECO:0000256" key="7">
    <source>
        <dbReference type="ARBA" id="ARBA00022723"/>
    </source>
</evidence>
<feature type="disulfide bond" evidence="19">
    <location>
        <begin position="1130"/>
        <end position="1142"/>
    </location>
</feature>
<feature type="repeat" description="LDL-receptor class B" evidence="20">
    <location>
        <begin position="655"/>
        <end position="698"/>
    </location>
</feature>
<evidence type="ECO:0000256" key="1">
    <source>
        <dbReference type="ARBA" id="ARBA00004479"/>
    </source>
</evidence>
<evidence type="ECO:0000256" key="10">
    <source>
        <dbReference type="ARBA" id="ARBA00022837"/>
    </source>
</evidence>
<feature type="repeat" description="LDL-receptor class B" evidence="20">
    <location>
        <begin position="327"/>
        <end position="370"/>
    </location>
</feature>
<keyword evidence="11 22" id="KW-1133">Transmembrane helix</keyword>
<proteinExistence type="inferred from homology"/>
<evidence type="ECO:0000313" key="24">
    <source>
        <dbReference type="EMBL" id="KAK7113108.1"/>
    </source>
</evidence>
<evidence type="ECO:0000256" key="15">
    <source>
        <dbReference type="ARBA" id="ARBA00023176"/>
    </source>
</evidence>
<feature type="disulfide bond" evidence="19">
    <location>
        <begin position="1170"/>
        <end position="1182"/>
    </location>
</feature>
<feature type="transmembrane region" description="Helical" evidence="22">
    <location>
        <begin position="2551"/>
        <end position="2574"/>
    </location>
</feature>
<dbReference type="FunFam" id="4.10.400.10:FF:000011">
    <property type="entry name" value="Low-density lipoprotein receptor-related protein 1"/>
    <property type="match status" value="1"/>
</dbReference>
<evidence type="ECO:0000256" key="13">
    <source>
        <dbReference type="ARBA" id="ARBA00023157"/>
    </source>
</evidence>
<keyword evidence="5" id="KW-0254">Endocytosis</keyword>
<feature type="repeat" description="LDL-receptor class B" evidence="20">
    <location>
        <begin position="699"/>
        <end position="740"/>
    </location>
</feature>
<dbReference type="PRINTS" id="PR00261">
    <property type="entry name" value="LDLRECEPTOR"/>
</dbReference>
<feature type="disulfide bond" evidence="19">
    <location>
        <begin position="1689"/>
        <end position="1707"/>
    </location>
</feature>
<dbReference type="FunFam" id="2.10.25.10:FF:000009">
    <property type="entry name" value="Low-density lipoprotein receptor isoform 1"/>
    <property type="match status" value="2"/>
</dbReference>
<evidence type="ECO:0000256" key="16">
    <source>
        <dbReference type="ARBA" id="ARBA00023180"/>
    </source>
</evidence>
<feature type="disulfide bond" evidence="18">
    <location>
        <begin position="2507"/>
        <end position="2524"/>
    </location>
</feature>
<dbReference type="InterPro" id="IPR000742">
    <property type="entry name" value="EGF"/>
</dbReference>
<evidence type="ECO:0000313" key="25">
    <source>
        <dbReference type="Proteomes" id="UP001374579"/>
    </source>
</evidence>
<feature type="disulfide bond" evidence="19">
    <location>
        <begin position="1760"/>
        <end position="1772"/>
    </location>
</feature>
<evidence type="ECO:0000256" key="21">
    <source>
        <dbReference type="SAM" id="MobiDB-lite"/>
    </source>
</evidence>
<dbReference type="SUPFAM" id="SSF63825">
    <property type="entry name" value="YWTD domain"/>
    <property type="match status" value="5"/>
</dbReference>
<feature type="repeat" description="LDL-receptor class B" evidence="20">
    <location>
        <begin position="2275"/>
        <end position="2317"/>
    </location>
</feature>
<feature type="disulfide bond" evidence="19">
    <location>
        <begin position="1990"/>
        <end position="2005"/>
    </location>
</feature>
<dbReference type="Proteomes" id="UP001374579">
    <property type="component" value="Unassembled WGS sequence"/>
</dbReference>
<dbReference type="PROSITE" id="PS00022">
    <property type="entry name" value="EGF_1"/>
    <property type="match status" value="1"/>
</dbReference>
<feature type="disulfide bond" evidence="19">
    <location>
        <begin position="1893"/>
        <end position="1911"/>
    </location>
</feature>
<comment type="subcellular location">
    <subcellularLocation>
        <location evidence="17">Membrane</location>
        <location evidence="17">Coated pit</location>
    </subcellularLocation>
    <subcellularLocation>
        <location evidence="1">Membrane</location>
        <topology evidence="1">Single-pass type I membrane protein</topology>
    </subcellularLocation>
</comment>
<feature type="disulfide bond" evidence="19">
    <location>
        <begin position="1137"/>
        <end position="1155"/>
    </location>
</feature>
<keyword evidence="4" id="KW-0597">Phosphoprotein</keyword>
<feature type="disulfide bond" evidence="19">
    <location>
        <begin position="1978"/>
        <end position="1996"/>
    </location>
</feature>
<dbReference type="InterPro" id="IPR018097">
    <property type="entry name" value="EGF_Ca-bd_CS"/>
</dbReference>
<evidence type="ECO:0000256" key="5">
    <source>
        <dbReference type="ARBA" id="ARBA00022583"/>
    </source>
</evidence>
<dbReference type="PROSITE" id="PS00010">
    <property type="entry name" value="ASX_HYDROXYL"/>
    <property type="match status" value="2"/>
</dbReference>
<protein>
    <recommendedName>
        <fullName evidence="23">EGF-like domain-containing protein</fullName>
    </recommendedName>
</protein>
<dbReference type="PANTHER" id="PTHR22722:SF14">
    <property type="entry name" value="MEGALIN, ISOFORM A"/>
    <property type="match status" value="1"/>
</dbReference>
<sequence>MMYFGDAGVPGTEPKVAVANMDGSNAHPLMLTGISLRQPSHLALDSINQILYVSDTYYFKIVRFPLRGISIATYFAMNAGTQPTGITVYNNLLYFYDATQEQIIRSRERNSLRNGQVLRSNIKGIQGLKVYYDRHLDPRANGCSVNNGGCDQLCLPKGAVQRKTCDCSVGYKFTNNICTAMTSFLVISMQSVIRGFGFQRRDADEAMIPIAGKARSTTDIDVYMDGRYIYWVDSRQGPASAASALAGGIYRIKPDGSAFQAIITSGIGTHSIRGLSIDWIAGNIYFTNSFDVEVFIEVARLDGTKRKVIVRESQGSPASIAVNPIKRYLYWADMGQTAKIERSLLDGSNRTVLVQTGISLPRAIAIDFTTHDVYWIDSVVDAIQSISFSGGNRRYVQTSIPNGYGLTVFGTYVFWIDRNTKDVYRASKSSLTNAPFPLKSNLPLLTDIAVFDNDAQPKSDSPCASNNGGCAQLCFAMPNPNNTTPDVPKCGCSSGTLSTDQKTCQAPSDFLLFAAETEIQSLSLDPNSTSAPIPTIPNLRGAVAVDFDANDSYIYFSQVTAKKISRIKKGSNKVEDLITVSNGTGSPRFVHEITSVEGLAFDWVGKKLYWADLFRNRIYSSSLNLTQPDKAIITNSVVIAIVQSPRALAIHPCNGYIFWSDWGRTPKIERATMAGNDREIIVSTDLGWPNGLSIDFDEDKIYWADAQKDRIERSNLDGNYREVIVQTTVHPFSLTVFGYHIYWTDWTLRGVYRAEKHTGANLKMLVQGLSTRPMGIIAFSSSRQKCNNNLCANHNGGCSQSCHPAPNYQVQCACEESSGLIVGNDGKMCVPKNHTCSEMEFVCQNGRCLRERWVCDLDNDCGDGSDEDPNMCATHTCDPRYFHCNNGRCVPLRYRCDFDNDCRDNSDEESCEYPTCAPSHFTCQNHFCIDKALRCNGVDNCRDGNRTDELNCPPRTCPPNEVKCPTNNLCIIRRYMCDGDNDCGDNSDENIMFCQQVTCNPEDFHCERTHKCIPKNWQCDGDNDCGSGEDEGPFCASFNRTCMADQFACNNGRCISSRWVCDGEDDCGDGTDENSDRSCNDRTCPPNTFTCKSNKERSTYPCIDMSRVCDGIRNCADGEDEQQTCPPRTCQPHQFQCTNGICISGRFKCDHDNDCGDNSDEPSDCNYRECTGDQFTCANKRCIPKTWACDGDNDCGDSSDENEDKCLTPEPTCAGNKFRCNSGMCVDIQNVCNRQNDCDDESDEQHCNVNECESERSNQCQQECHDTLTSYKCMCKEGYRLLTDRHNCRDIDECEETPGSCSQMCENTDGSFICKCSEGYRKLTDGRTCKKDDNITPWLVFTNRYYVREMTTEGESYRRITQGFENVVSLDFDIQNDLIYFTDVKEHKIYKIFINGTNQETVIQHDVPSAEGIAVDWIGRKLYWVDGKKGAIYVAEMNGTNRRTLLRRGVNRPRSIITDPAHGFLYWSDWGSSPYIGRMSLDGKNISRTFITDKLGWPNALTIDYETERLWWGDAHLDIIEYCKLDGTGRHTVLEKVPHPFAITIFEDWMYWSDWNHMSIERAHKFSGANHTTLLNVTHRPMDIHIYHPLRQKPGVNPCGDDNGGCSHLCLIAPGGSDSTCTCPDYFYLSADKRTCVANCSIAQFRCGPADDRCIPLLWKCDGEEDCKDGADEPADCPEKKCPPGQFQCKNGNCTLPFNVCDLQDDCGDNSDEENCALRPCEWWQFRCSNHKCVPKAWICDDDDDCGDGSDERNCGNKTCASNKFLCDNGECIPKTWTCDVDDDCGDRSDEKDSLKCEDRTCKVGSWSCEGNYRCVPNSNRCDGVDDCRDNSDEKEENCHVCHTTGDFTCKNKRCIPKRWMCDFDDDCGDNSDEDSENCNEKYRECSESEFRCANKKCVQNKWRCDYDDDCGDQSDEDPKFCTNFKECTANQFKCANNHCISVLSKCNGRRDCQDGSDEIDCPVTADGRYCSEDQFTCQNHVCINKSWQCDGMDDCGDGSDEERCNRVECNFDTHFRCASSEICIPLWRTCDGVKNCPDGSDEHEGFCLTDTEYRKCNADEFKCSNTQCVDASKVCDNVQDCDDLSDENGCHKGSQMVRNCSVSNGGCEQNCTNLPNGGYYCYCRTGFKVSTQDRKTCDDVDECTSWGNHCPQDCMNVKGSFKCRCQKGFDDRDNKGLKCKAANRNVLVLFTVGHEVRQYRSGGKDYSEAVVAGQRADAMDVDPARQLVYWTDTDLHLINRAVVPKANDASTIPQSLPIAKLDRPEGLAIDWVAHNIYWTDAGSKTISVAKSDGRYMTVLFSTGLDYPLAIAVNPRNGYMYWTDASSKTPRIERAWMNGEGREVLVSKHLTRPSGIAIDFFMGDRIYWSDSKENHIESMKPDGTDRVIVVSKGVYNPVDIDLFEGGLLWVDQQEGKIMRGDKFGEEDAKTIQTGLHMPRAVSVYHIYRYDISIKSNCTILECSHLCLIIPDGYKCACPQGTMFVEGSDTRCDAAVEKELSDPKKCPCQHGGTCVQEGDAVNITCICPSGYTGDNCEVGSLSGSEDVAAANVAIIVPVVLAILFALVLVVLIFILRKRGVDFNFKKLITKPGLSSKNKSQGVVSFRDGGQVKLGVPGMAPDAGSPAEIDQVTVEGAVGSLHDPTSPTNFTNPMYDSLHAHESITLSGSCPAPSESSTDEPPPPPPPPRRDIMPDQAAQMKVANEGPELRIVQRALDPMEEEEHDTAGLVRQGSL</sequence>
<feature type="disulfide bond" evidence="19">
    <location>
        <begin position="1850"/>
        <end position="1868"/>
    </location>
</feature>
<feature type="disulfide bond" evidence="19">
    <location>
        <begin position="1682"/>
        <end position="1694"/>
    </location>
</feature>
<dbReference type="InterPro" id="IPR001881">
    <property type="entry name" value="EGF-like_Ca-bd_dom"/>
</dbReference>
<dbReference type="Pfam" id="PF07645">
    <property type="entry name" value="EGF_CA"/>
    <property type="match status" value="1"/>
</dbReference>
<feature type="disulfide bond" evidence="19">
    <location>
        <begin position="2057"/>
        <end position="2069"/>
    </location>
</feature>
<dbReference type="FunFam" id="2.120.10.30:FF:000035">
    <property type="entry name" value="Low-density lipoprotein receptor-related protein 2"/>
    <property type="match status" value="1"/>
</dbReference>
<reference evidence="24 25" key="1">
    <citation type="submission" date="2024-02" db="EMBL/GenBank/DDBJ databases">
        <title>Chromosome-scale genome assembly of the rough periwinkle Littorina saxatilis.</title>
        <authorList>
            <person name="De Jode A."/>
            <person name="Faria R."/>
            <person name="Formenti G."/>
            <person name="Sims Y."/>
            <person name="Smith T.P."/>
            <person name="Tracey A."/>
            <person name="Wood J.M.D."/>
            <person name="Zagrodzka Z.B."/>
            <person name="Johannesson K."/>
            <person name="Butlin R.K."/>
            <person name="Leder E.H."/>
        </authorList>
    </citation>
    <scope>NUCLEOTIDE SEQUENCE [LARGE SCALE GENOMIC DNA]</scope>
    <source>
        <strain evidence="24">Snail1</strain>
        <tissue evidence="24">Muscle</tissue>
    </source>
</reference>
<feature type="disulfide bond" evidence="19">
    <location>
        <begin position="1232"/>
        <end position="1247"/>
    </location>
</feature>
<evidence type="ECO:0000256" key="11">
    <source>
        <dbReference type="ARBA" id="ARBA00022989"/>
    </source>
</evidence>
<dbReference type="Pfam" id="PF00058">
    <property type="entry name" value="Ldl_recept_b"/>
    <property type="match status" value="6"/>
</dbReference>
<feature type="disulfide bond" evidence="19">
    <location>
        <begin position="1701"/>
        <end position="1716"/>
    </location>
</feature>
<name>A0AAN9BWH6_9CAEN</name>
<dbReference type="InterPro" id="IPR056588">
    <property type="entry name" value="EGF_LRP2"/>
</dbReference>
<dbReference type="InterPro" id="IPR011042">
    <property type="entry name" value="6-blade_b-propeller_TolB-like"/>
</dbReference>
<feature type="disulfide bond" evidence="19">
    <location>
        <begin position="1213"/>
        <end position="1225"/>
    </location>
</feature>
<dbReference type="GO" id="GO:0016324">
    <property type="term" value="C:apical plasma membrane"/>
    <property type="evidence" value="ECO:0007669"/>
    <property type="project" value="TreeGrafter"/>
</dbReference>
<feature type="disulfide bond" evidence="18">
    <location>
        <begin position="2526"/>
        <end position="2535"/>
    </location>
</feature>
<feature type="disulfide bond" evidence="19">
    <location>
        <begin position="1220"/>
        <end position="1238"/>
    </location>
</feature>
<feature type="repeat" description="LDL-receptor class B" evidence="20">
    <location>
        <begin position="282"/>
        <end position="326"/>
    </location>
</feature>
<dbReference type="InterPro" id="IPR000152">
    <property type="entry name" value="EGF-type_Asp/Asn_hydroxyl_site"/>
</dbReference>
<evidence type="ECO:0000256" key="19">
    <source>
        <dbReference type="PROSITE-ProRule" id="PRU00124"/>
    </source>
</evidence>
<feature type="disulfide bond" evidence="19">
    <location>
        <begin position="1177"/>
        <end position="1195"/>
    </location>
</feature>
<dbReference type="InterPro" id="IPR051221">
    <property type="entry name" value="LDLR-related"/>
</dbReference>
<evidence type="ECO:0000256" key="12">
    <source>
        <dbReference type="ARBA" id="ARBA00023136"/>
    </source>
</evidence>
<dbReference type="InterPro" id="IPR023415">
    <property type="entry name" value="LDLR_class-A_CS"/>
</dbReference>
<evidence type="ECO:0000256" key="9">
    <source>
        <dbReference type="ARBA" id="ARBA00022737"/>
    </source>
</evidence>
<dbReference type="SMART" id="SM00179">
    <property type="entry name" value="EGF_CA"/>
    <property type="match status" value="5"/>
</dbReference>
<feature type="disulfide bond" evidence="19">
    <location>
        <begin position="1728"/>
        <end position="1746"/>
    </location>
</feature>
<dbReference type="InterPro" id="IPR000033">
    <property type="entry name" value="LDLR_classB_rpt"/>
</dbReference>
<feature type="disulfide bond" evidence="19">
    <location>
        <begin position="2076"/>
        <end position="2091"/>
    </location>
</feature>
<keyword evidence="14" id="KW-0675">Receptor</keyword>
<dbReference type="SMART" id="SM00135">
    <property type="entry name" value="LY"/>
    <property type="match status" value="20"/>
</dbReference>
<keyword evidence="10" id="KW-0106">Calcium</keyword>
<evidence type="ECO:0000256" key="14">
    <source>
        <dbReference type="ARBA" id="ARBA00023170"/>
    </source>
</evidence>
<feature type="disulfide bond" evidence="19">
    <location>
        <begin position="1721"/>
        <end position="1733"/>
    </location>
</feature>
<keyword evidence="6 22" id="KW-0812">Transmembrane</keyword>
<dbReference type="CDD" id="cd00112">
    <property type="entry name" value="LDLa"/>
    <property type="match status" value="20"/>
</dbReference>
<dbReference type="PROSITE" id="PS01187">
    <property type="entry name" value="EGF_CA"/>
    <property type="match status" value="2"/>
</dbReference>
<evidence type="ECO:0000256" key="18">
    <source>
        <dbReference type="PROSITE-ProRule" id="PRU00076"/>
    </source>
</evidence>
<keyword evidence="16" id="KW-0325">Glycoprotein</keyword>
<feature type="repeat" description="LDL-receptor class B" evidence="20">
    <location>
        <begin position="2318"/>
        <end position="2362"/>
    </location>
</feature>
<feature type="repeat" description="LDL-receptor class B" evidence="20">
    <location>
        <begin position="1508"/>
        <end position="1549"/>
    </location>
</feature>
<evidence type="ECO:0000256" key="17">
    <source>
        <dbReference type="ARBA" id="ARBA00037878"/>
    </source>
</evidence>
<organism evidence="24 25">
    <name type="scientific">Littorina saxatilis</name>
    <dbReference type="NCBI Taxonomy" id="31220"/>
    <lineage>
        <taxon>Eukaryota</taxon>
        <taxon>Metazoa</taxon>
        <taxon>Spiralia</taxon>
        <taxon>Lophotrochozoa</taxon>
        <taxon>Mollusca</taxon>
        <taxon>Gastropoda</taxon>
        <taxon>Caenogastropoda</taxon>
        <taxon>Littorinimorpha</taxon>
        <taxon>Littorinoidea</taxon>
        <taxon>Littorinidae</taxon>
        <taxon>Littorina</taxon>
    </lineage>
</organism>
<dbReference type="Pfam" id="PF12662">
    <property type="entry name" value="cEGF"/>
    <property type="match status" value="1"/>
</dbReference>
<evidence type="ECO:0000256" key="3">
    <source>
        <dbReference type="ARBA" id="ARBA00022536"/>
    </source>
</evidence>
<feature type="repeat" description="LDL-receptor class B" evidence="20">
    <location>
        <begin position="1420"/>
        <end position="1462"/>
    </location>
</feature>
<dbReference type="PROSITE" id="PS01209">
    <property type="entry name" value="LDLRA_1"/>
    <property type="match status" value="9"/>
</dbReference>
<dbReference type="GO" id="GO:0042562">
    <property type="term" value="F:hormone binding"/>
    <property type="evidence" value="ECO:0007669"/>
    <property type="project" value="TreeGrafter"/>
</dbReference>
<evidence type="ECO:0000256" key="8">
    <source>
        <dbReference type="ARBA" id="ARBA00022729"/>
    </source>
</evidence>
<dbReference type="SMART" id="SM00192">
    <property type="entry name" value="LDLa"/>
    <property type="match status" value="21"/>
</dbReference>
<dbReference type="PROSITE" id="PS50026">
    <property type="entry name" value="EGF_3"/>
    <property type="match status" value="2"/>
</dbReference>
<feature type="repeat" description="LDL-receptor class B" evidence="20">
    <location>
        <begin position="2364"/>
        <end position="2406"/>
    </location>
</feature>
<feature type="disulfide bond" evidence="19">
    <location>
        <begin position="896"/>
        <end position="911"/>
    </location>
</feature>
<feature type="disulfide bond" evidence="19">
    <location>
        <begin position="1947"/>
        <end position="1962"/>
    </location>
</feature>
<dbReference type="Pfam" id="PF24468">
    <property type="entry name" value="EGF_LRP2"/>
    <property type="match status" value="1"/>
</dbReference>
<keyword evidence="7" id="KW-0479">Metal-binding</keyword>